<dbReference type="RefSeq" id="WP_069295371.1">
    <property type="nucleotide sequence ID" value="NZ_MCRI01000005.1"/>
</dbReference>
<evidence type="ECO:0000313" key="6">
    <source>
        <dbReference type="EMBL" id="ODN67499.1"/>
    </source>
</evidence>
<feature type="binding site" evidence="5">
    <location>
        <position position="274"/>
    </location>
    <ligand>
        <name>pyridoxal 5'-phosphate</name>
        <dbReference type="ChEBI" id="CHEBI:597326"/>
    </ligand>
</feature>
<keyword evidence="5" id="KW-0055">Arginine biosynthesis</keyword>
<dbReference type="Gene3D" id="3.40.640.10">
    <property type="entry name" value="Type I PLP-dependent aspartate aminotransferase-like (Major domain)"/>
    <property type="match status" value="1"/>
</dbReference>
<dbReference type="CDD" id="cd00610">
    <property type="entry name" value="OAT_like"/>
    <property type="match status" value="1"/>
</dbReference>
<dbReference type="PANTHER" id="PTHR11986">
    <property type="entry name" value="AMINOTRANSFERASE CLASS III"/>
    <property type="match status" value="1"/>
</dbReference>
<comment type="subcellular location">
    <subcellularLocation>
        <location evidence="5">Cytoplasm</location>
    </subcellularLocation>
</comment>
<dbReference type="InterPro" id="IPR050103">
    <property type="entry name" value="Class-III_PLP-dep_AT"/>
</dbReference>
<accession>A0A1E3GTV9</accession>
<dbReference type="HAMAP" id="MF_01107">
    <property type="entry name" value="ArgD_aminotrans_3"/>
    <property type="match status" value="1"/>
</dbReference>
<comment type="similarity">
    <text evidence="5">Belongs to the class-III pyridoxal-phosphate-dependent aminotransferase family. ArgD subfamily.</text>
</comment>
<keyword evidence="2 5" id="KW-0028">Amino-acid biosynthesis</keyword>
<dbReference type="STRING" id="291169.A9E74_00844"/>
<dbReference type="InterPro" id="IPR015421">
    <property type="entry name" value="PyrdxlP-dep_Trfase_major"/>
</dbReference>
<keyword evidence="4 5" id="KW-0663">Pyridoxal phosphate</keyword>
<evidence type="ECO:0000256" key="2">
    <source>
        <dbReference type="ARBA" id="ARBA00022605"/>
    </source>
</evidence>
<organism evidence="6 7">
    <name type="scientific">Methylophaga muralis</name>
    <dbReference type="NCBI Taxonomy" id="291169"/>
    <lineage>
        <taxon>Bacteria</taxon>
        <taxon>Pseudomonadati</taxon>
        <taxon>Pseudomonadota</taxon>
        <taxon>Gammaproteobacteria</taxon>
        <taxon>Thiotrichales</taxon>
        <taxon>Piscirickettsiaceae</taxon>
        <taxon>Methylophaga</taxon>
    </lineage>
</organism>
<dbReference type="Pfam" id="PF00202">
    <property type="entry name" value="Aminotran_3"/>
    <property type="match status" value="1"/>
</dbReference>
<proteinExistence type="inferred from homology"/>
<dbReference type="PATRIC" id="fig|291169.3.peg.846"/>
<dbReference type="PIRSF" id="PIRSF000521">
    <property type="entry name" value="Transaminase_4ab_Lys_Orn"/>
    <property type="match status" value="1"/>
</dbReference>
<evidence type="ECO:0000256" key="4">
    <source>
        <dbReference type="ARBA" id="ARBA00022898"/>
    </source>
</evidence>
<keyword evidence="5" id="KW-0963">Cytoplasm</keyword>
<dbReference type="Gene3D" id="3.90.1150.10">
    <property type="entry name" value="Aspartate Aminotransferase, domain 1"/>
    <property type="match status" value="1"/>
</dbReference>
<feature type="binding site" evidence="5">
    <location>
        <begin position="215"/>
        <end position="218"/>
    </location>
    <ligand>
        <name>pyridoxal 5'-phosphate</name>
        <dbReference type="ChEBI" id="CHEBI:597326"/>
    </ligand>
</feature>
<reference evidence="6 7" key="1">
    <citation type="submission" date="2016-07" db="EMBL/GenBank/DDBJ databases">
        <title>Draft Genome Sequence of Methylophaga muralis Bur 1.</title>
        <authorList>
            <person name="Vasilenko O.V."/>
            <person name="Doronina N.V."/>
            <person name="Shmareva M.N."/>
            <person name="Tarlachkov S.V."/>
            <person name="Mustakhimov I."/>
            <person name="Trotsenko Y.A."/>
        </authorList>
    </citation>
    <scope>NUCLEOTIDE SEQUENCE [LARGE SCALE GENOMIC DNA]</scope>
    <source>
        <strain evidence="6 7">Bur 1</strain>
    </source>
</reference>
<sequence length="399" mass="43134">MTESVMPTYGRLDITFAKGEGAWLTDTRGERYLDALSGIAVCNLGHCHPAVTRAISEQAATLVHTSNVYHIEKQQLLADKLTQLSGMEQVFFCNSGAEANEAAIKLARKYGHSKGIDKPVIIVMEGSFHGRTMATLTATGNAKVQAGFEPLVPGFVRVPYNDFDAIRMAVSHWPEAVAVLVEPVQGEGGIKVPDSEYLSAIRDLCTQRKLLMMLDEVQTGVGRTGKWFAFQHKQGLVPDVMTLAKGLGNGMPVGACLVAGLAKGVLQAGNHGSTFGGNPLACSAALAVLETIEKEQLLDHVNRLGEQMYQHFKQQLGQTEGVKDVRHLGFMFGIELTVPCADLVKLALQDHILINVTAEKVIRLLPPLVINAQEAEMIVNKVSQLVKTFLASQPIESVA</sequence>
<dbReference type="UniPathway" id="UPA00068">
    <property type="reaction ID" value="UER00109"/>
</dbReference>
<dbReference type="PROSITE" id="PS00600">
    <property type="entry name" value="AA_TRANSFER_CLASS_3"/>
    <property type="match status" value="1"/>
</dbReference>
<dbReference type="GO" id="GO:0042802">
    <property type="term" value="F:identical protein binding"/>
    <property type="evidence" value="ECO:0007669"/>
    <property type="project" value="TreeGrafter"/>
</dbReference>
<comment type="pathway">
    <text evidence="5">Amino-acid biosynthesis; L-arginine biosynthesis; N(2)-acetyl-L-ornithine from L-glutamate: step 4/4.</text>
</comment>
<feature type="binding site" evidence="5">
    <location>
        <position position="128"/>
    </location>
    <ligand>
        <name>pyridoxal 5'-phosphate</name>
        <dbReference type="ChEBI" id="CHEBI:597326"/>
    </ligand>
</feature>
<protein>
    <recommendedName>
        <fullName evidence="5">Acetylornithine aminotransferase</fullName>
        <shortName evidence="5">ACOAT</shortName>
        <ecNumber evidence="5">2.6.1.11</ecNumber>
    </recommendedName>
</protein>
<comment type="cofactor">
    <cofactor evidence="5">
        <name>pyridoxal 5'-phosphate</name>
        <dbReference type="ChEBI" id="CHEBI:597326"/>
    </cofactor>
    <text evidence="5">Binds 1 pyridoxal phosphate per subunit.</text>
</comment>
<gene>
    <name evidence="5 6" type="primary">argD</name>
    <name evidence="6" type="ORF">A9E74_00844</name>
</gene>
<evidence type="ECO:0000256" key="5">
    <source>
        <dbReference type="HAMAP-Rule" id="MF_01107"/>
    </source>
</evidence>
<keyword evidence="7" id="KW-1185">Reference proteome</keyword>
<feature type="binding site" evidence="5">
    <location>
        <position position="273"/>
    </location>
    <ligand>
        <name>N(2)-acetyl-L-ornithine</name>
        <dbReference type="ChEBI" id="CHEBI:57805"/>
    </ligand>
</feature>
<comment type="miscellaneous">
    <text evidence="5">May also have succinyldiaminopimelate aminotransferase activity, thus carrying out the corresponding step in lysine biosynthesis.</text>
</comment>
<feature type="binding site" evidence="5">
    <location>
        <position position="131"/>
    </location>
    <ligand>
        <name>N(2)-acetyl-L-ornithine</name>
        <dbReference type="ChEBI" id="CHEBI:57805"/>
    </ligand>
</feature>
<dbReference type="NCBIfam" id="TIGR00707">
    <property type="entry name" value="argD"/>
    <property type="match status" value="1"/>
</dbReference>
<evidence type="ECO:0000256" key="3">
    <source>
        <dbReference type="ARBA" id="ARBA00022679"/>
    </source>
</evidence>
<feature type="binding site" evidence="5">
    <location>
        <begin position="96"/>
        <end position="97"/>
    </location>
    <ligand>
        <name>pyridoxal 5'-phosphate</name>
        <dbReference type="ChEBI" id="CHEBI:597326"/>
    </ligand>
</feature>
<dbReference type="Proteomes" id="UP000094379">
    <property type="component" value="Unassembled WGS sequence"/>
</dbReference>
<dbReference type="PANTHER" id="PTHR11986:SF79">
    <property type="entry name" value="ACETYLORNITHINE AMINOTRANSFERASE, MITOCHONDRIAL"/>
    <property type="match status" value="1"/>
</dbReference>
<feature type="modified residue" description="N6-(pyridoxal phosphate)lysine" evidence="5">
    <location>
        <position position="245"/>
    </location>
</feature>
<dbReference type="GO" id="GO:0003992">
    <property type="term" value="F:N2-acetyl-L-ornithine:2-oxoglutarate 5-aminotransferase activity"/>
    <property type="evidence" value="ECO:0007669"/>
    <property type="project" value="UniProtKB-UniRule"/>
</dbReference>
<dbReference type="GO" id="GO:0005737">
    <property type="term" value="C:cytoplasm"/>
    <property type="evidence" value="ECO:0007669"/>
    <property type="project" value="UniProtKB-SubCell"/>
</dbReference>
<dbReference type="EC" id="2.6.1.11" evidence="5"/>
<dbReference type="InterPro" id="IPR015424">
    <property type="entry name" value="PyrdxlP-dep_Trfase"/>
</dbReference>
<evidence type="ECO:0000256" key="1">
    <source>
        <dbReference type="ARBA" id="ARBA00022576"/>
    </source>
</evidence>
<dbReference type="EMBL" id="MCRI01000005">
    <property type="protein sequence ID" value="ODN67499.1"/>
    <property type="molecule type" value="Genomic_DNA"/>
</dbReference>
<name>A0A1E3GTV9_9GAMM</name>
<dbReference type="GO" id="GO:0006526">
    <property type="term" value="P:L-arginine biosynthetic process"/>
    <property type="evidence" value="ECO:0007669"/>
    <property type="project" value="UniProtKB-UniRule"/>
</dbReference>
<dbReference type="InterPro" id="IPR049704">
    <property type="entry name" value="Aminotrans_3_PPA_site"/>
</dbReference>
<dbReference type="NCBIfam" id="NF002325">
    <property type="entry name" value="PRK01278.1"/>
    <property type="match status" value="1"/>
</dbReference>
<dbReference type="FunFam" id="3.40.640.10:FF:000004">
    <property type="entry name" value="Acetylornithine aminotransferase"/>
    <property type="match status" value="1"/>
</dbReference>
<comment type="caution">
    <text evidence="6">The sequence shown here is derived from an EMBL/GenBank/DDBJ whole genome shotgun (WGS) entry which is preliminary data.</text>
</comment>
<dbReference type="SUPFAM" id="SSF53383">
    <property type="entry name" value="PLP-dependent transferases"/>
    <property type="match status" value="1"/>
</dbReference>
<dbReference type="InterPro" id="IPR005814">
    <property type="entry name" value="Aminotrans_3"/>
</dbReference>
<comment type="catalytic activity">
    <reaction evidence="5">
        <text>N(2)-acetyl-L-ornithine + 2-oxoglutarate = N-acetyl-L-glutamate 5-semialdehyde + L-glutamate</text>
        <dbReference type="Rhea" id="RHEA:18049"/>
        <dbReference type="ChEBI" id="CHEBI:16810"/>
        <dbReference type="ChEBI" id="CHEBI:29123"/>
        <dbReference type="ChEBI" id="CHEBI:29985"/>
        <dbReference type="ChEBI" id="CHEBI:57805"/>
        <dbReference type="EC" id="2.6.1.11"/>
    </reaction>
</comment>
<evidence type="ECO:0000313" key="7">
    <source>
        <dbReference type="Proteomes" id="UP000094379"/>
    </source>
</evidence>
<dbReference type="InterPro" id="IPR004636">
    <property type="entry name" value="AcOrn/SuccOrn_fam"/>
</dbReference>
<keyword evidence="3 5" id="KW-0808">Transferase</keyword>
<keyword evidence="1 5" id="KW-0032">Aminotransferase</keyword>
<dbReference type="InterPro" id="IPR015422">
    <property type="entry name" value="PyrdxlP-dep_Trfase_small"/>
</dbReference>
<dbReference type="AlphaFoldDB" id="A0A1E3GTV9"/>
<comment type="subunit">
    <text evidence="5">Homodimer.</text>
</comment>
<dbReference type="GO" id="GO:0030170">
    <property type="term" value="F:pyridoxal phosphate binding"/>
    <property type="evidence" value="ECO:0007669"/>
    <property type="project" value="InterPro"/>
</dbReference>